<protein>
    <submittedName>
        <fullName evidence="2">RNase H</fullName>
    </submittedName>
</protein>
<gene>
    <name evidence="2" type="ORF">FCM35_KLT14131</name>
</gene>
<feature type="domain" description="RNase H type-1" evidence="1">
    <location>
        <begin position="171"/>
        <end position="293"/>
    </location>
</feature>
<evidence type="ECO:0000313" key="3">
    <source>
        <dbReference type="Proteomes" id="UP000623129"/>
    </source>
</evidence>
<sequence length="315" mass="35670">MATKYPLPLFPSSILAHPNTMAAEYPYSPFIVTEKRVVHARWSQDRHGRSMKRTGAPSLEPSANLQNGTFEDRLTGTFQESIVYARDALSDRDFILFVSNMWANWRTRNEVVYGGKNRDFKTCKEYTRIAAKSSSVTYWCAAKHKKQISDQLNSNQQQGSSNLNSPLICFVDGSWVGEEEAGVGVYLVKEGVVVEWVSKHVLAANPCHAEAQAFLEGCQMFTRHGNGEGTVMSDSKEIIQAVNSDPPDMNDWRSFSKIWQIWVLKKEANGSLLTGFCGREEERIKMAHKLANWNRICKRDRRGVSDPLVLMEELL</sequence>
<proteinExistence type="predicted"/>
<dbReference type="InterPro" id="IPR036397">
    <property type="entry name" value="RNaseH_sf"/>
</dbReference>
<evidence type="ECO:0000313" key="2">
    <source>
        <dbReference type="EMBL" id="KAF3321915.1"/>
    </source>
</evidence>
<dbReference type="SUPFAM" id="SSF53098">
    <property type="entry name" value="Ribonuclease H-like"/>
    <property type="match status" value="1"/>
</dbReference>
<dbReference type="AlphaFoldDB" id="A0A833VDU3"/>
<dbReference type="InterPro" id="IPR044730">
    <property type="entry name" value="RNase_H-like_dom_plant"/>
</dbReference>
<reference evidence="2" key="1">
    <citation type="submission" date="2020-01" db="EMBL/GenBank/DDBJ databases">
        <title>Genome sequence of Kobresia littledalei, the first chromosome-level genome in the family Cyperaceae.</title>
        <authorList>
            <person name="Qu G."/>
        </authorList>
    </citation>
    <scope>NUCLEOTIDE SEQUENCE</scope>
    <source>
        <strain evidence="2">C.B.Clarke</strain>
        <tissue evidence="2">Leaf</tissue>
    </source>
</reference>
<dbReference type="CDD" id="cd06222">
    <property type="entry name" value="RNase_H_like"/>
    <property type="match status" value="1"/>
</dbReference>
<dbReference type="GO" id="GO:0004523">
    <property type="term" value="F:RNA-DNA hybrid ribonuclease activity"/>
    <property type="evidence" value="ECO:0007669"/>
    <property type="project" value="InterPro"/>
</dbReference>
<dbReference type="InterPro" id="IPR002156">
    <property type="entry name" value="RNaseH_domain"/>
</dbReference>
<dbReference type="InterPro" id="IPR012337">
    <property type="entry name" value="RNaseH-like_sf"/>
</dbReference>
<name>A0A833VDU3_9POAL</name>
<evidence type="ECO:0000259" key="1">
    <source>
        <dbReference type="Pfam" id="PF13456"/>
    </source>
</evidence>
<dbReference type="Proteomes" id="UP000623129">
    <property type="component" value="Unassembled WGS sequence"/>
</dbReference>
<keyword evidence="3" id="KW-1185">Reference proteome</keyword>
<dbReference type="EMBL" id="SWLB01000026">
    <property type="protein sequence ID" value="KAF3321915.1"/>
    <property type="molecule type" value="Genomic_DNA"/>
</dbReference>
<accession>A0A833VDU3</accession>
<organism evidence="2 3">
    <name type="scientific">Carex littledalei</name>
    <dbReference type="NCBI Taxonomy" id="544730"/>
    <lineage>
        <taxon>Eukaryota</taxon>
        <taxon>Viridiplantae</taxon>
        <taxon>Streptophyta</taxon>
        <taxon>Embryophyta</taxon>
        <taxon>Tracheophyta</taxon>
        <taxon>Spermatophyta</taxon>
        <taxon>Magnoliopsida</taxon>
        <taxon>Liliopsida</taxon>
        <taxon>Poales</taxon>
        <taxon>Cyperaceae</taxon>
        <taxon>Cyperoideae</taxon>
        <taxon>Cariceae</taxon>
        <taxon>Carex</taxon>
        <taxon>Carex subgen. Euthyceras</taxon>
    </lineage>
</organism>
<dbReference type="Pfam" id="PF13456">
    <property type="entry name" value="RVT_3"/>
    <property type="match status" value="1"/>
</dbReference>
<comment type="caution">
    <text evidence="2">The sequence shown here is derived from an EMBL/GenBank/DDBJ whole genome shotgun (WGS) entry which is preliminary data.</text>
</comment>
<dbReference type="GO" id="GO:0003676">
    <property type="term" value="F:nucleic acid binding"/>
    <property type="evidence" value="ECO:0007669"/>
    <property type="project" value="InterPro"/>
</dbReference>
<dbReference type="Gene3D" id="3.30.420.10">
    <property type="entry name" value="Ribonuclease H-like superfamily/Ribonuclease H"/>
    <property type="match status" value="1"/>
</dbReference>